<evidence type="ECO:0000259" key="2">
    <source>
        <dbReference type="PROSITE" id="PS50880"/>
    </source>
</evidence>
<dbReference type="InterPro" id="IPR034154">
    <property type="entry name" value="TOPRIM_DnaG/twinkle"/>
</dbReference>
<proteinExistence type="predicted"/>
<dbReference type="Gene3D" id="3.40.1360.10">
    <property type="match status" value="1"/>
</dbReference>
<keyword evidence="4" id="KW-1185">Reference proteome</keyword>
<reference evidence="4" key="1">
    <citation type="submission" date="2016-10" db="EMBL/GenBank/DDBJ databases">
        <authorList>
            <person name="Varghese N."/>
            <person name="Submissions S."/>
        </authorList>
    </citation>
    <scope>NUCLEOTIDE SEQUENCE [LARGE SCALE GENOMIC DNA]</scope>
    <source>
        <strain evidence="4">DSM 17465</strain>
    </source>
</reference>
<dbReference type="SUPFAM" id="SSF52540">
    <property type="entry name" value="P-loop containing nucleoside triphosphate hydrolases"/>
    <property type="match status" value="1"/>
</dbReference>
<dbReference type="Proteomes" id="UP000183371">
    <property type="component" value="Unassembled WGS sequence"/>
</dbReference>
<dbReference type="InterPro" id="IPR045951">
    <property type="entry name" value="DUF6371"/>
</dbReference>
<feature type="region of interest" description="Disordered" evidence="1">
    <location>
        <begin position="1"/>
        <end position="30"/>
    </location>
</feature>
<dbReference type="InterPro" id="IPR027417">
    <property type="entry name" value="P-loop_NTPase"/>
</dbReference>
<dbReference type="InterPro" id="IPR006171">
    <property type="entry name" value="TOPRIM_dom"/>
</dbReference>
<evidence type="ECO:0000313" key="3">
    <source>
        <dbReference type="EMBL" id="SFT66701.1"/>
    </source>
</evidence>
<name>A0A1I6ZVL2_9HYPH</name>
<dbReference type="EMBL" id="FPBD01000002">
    <property type="protein sequence ID" value="SFT66701.1"/>
    <property type="molecule type" value="Genomic_DNA"/>
</dbReference>
<organism evidence="3 4">
    <name type="scientific">Pseudovibrio denitrificans</name>
    <dbReference type="NCBI Taxonomy" id="258256"/>
    <lineage>
        <taxon>Bacteria</taxon>
        <taxon>Pseudomonadati</taxon>
        <taxon>Pseudomonadota</taxon>
        <taxon>Alphaproteobacteria</taxon>
        <taxon>Hyphomicrobiales</taxon>
        <taxon>Stappiaceae</taxon>
        <taxon>Pseudovibrio</taxon>
    </lineage>
</organism>
<gene>
    <name evidence="3" type="ORF">SAMN05444141_102639</name>
</gene>
<evidence type="ECO:0000256" key="1">
    <source>
        <dbReference type="SAM" id="MobiDB-lite"/>
    </source>
</evidence>
<feature type="domain" description="Toprim" evidence="2">
    <location>
        <begin position="112"/>
        <end position="193"/>
    </location>
</feature>
<dbReference type="AlphaFoldDB" id="A0A1I6ZVL2"/>
<dbReference type="PROSITE" id="PS50880">
    <property type="entry name" value="TOPRIM"/>
    <property type="match status" value="1"/>
</dbReference>
<accession>A0A1I6ZVL2</accession>
<dbReference type="CDD" id="cd01029">
    <property type="entry name" value="TOPRIM_primases"/>
    <property type="match status" value="1"/>
</dbReference>
<dbReference type="Pfam" id="PF19898">
    <property type="entry name" value="DUF6371"/>
    <property type="match status" value="1"/>
</dbReference>
<protein>
    <recommendedName>
        <fullName evidence="2">Toprim domain-containing protein</fullName>
    </recommendedName>
</protein>
<sequence>MSDPFARIKKDQATKSKRTQPCKVIVNPVPDEAPEPPAFHPKLGVPSYRWTYRDLSGAVLGYICRFDIEGEGKSFRPLCLFRVEKKLRWRWESWPQPRPLYGLDLLANAPDASVVIVEGEKAADAARQLLLQHVCISSSGGSNAAKKADWSALHGRDVVIWPDADEAGEKFAGEVKACLDEVGVASVVVLDVPEDVFKGWDAADALHDGWTCEQADAFVCSVSEAKPSDGEAQEEAESKRPAPRSSLLAAADGIELWHSPQKEAFATLNINGHQEHWAVSSTRFKHWLVGRYYEETGAAVSSQVLSDALRVFEVRAIEQGACYEPFLRTGKTQDASWLDLGDESWRAVCITRDGWEVVDSPPVKFVRKPTMTALPEPCKGQMIEEMRHLINAEDEDYKLIIAWLIASLWGRSNSYPVLALGGEQGSGKSTMARLLRSLSDPCAVAASSLPKDERDLMVMAQNGHVLNFDNVSKMENWLSDAICRMATGSGFISRKLHTDGDAYWFHGSRPVLLNGIPTLTERADLAERALSVRLKRIDEEGRQPEDLFWHEWERLKPGMLGALLDGLSAAIRNIDQVHLERHPRMADFARLMVAASSGLGWEDMEFLEAYESNRRGTIEAVFEGDPVAVAIHEFVMGQHGGENWMGTATELYGELIKLVSDQIRSSRFWPQKVNAFGNAVDRAAPLLRSKRIQVTKKATGSKRLIYLDVI</sequence>
<feature type="compositionally biased region" description="Basic and acidic residues" evidence="1">
    <location>
        <begin position="1"/>
        <end position="14"/>
    </location>
</feature>
<evidence type="ECO:0000313" key="4">
    <source>
        <dbReference type="Proteomes" id="UP000183371"/>
    </source>
</evidence>